<dbReference type="Proteomes" id="UP000502641">
    <property type="component" value="Chromosome"/>
</dbReference>
<protein>
    <recommendedName>
        <fullName evidence="4">Prolyl 4-hydroxylase alpha subunit domain-containing protein</fullName>
    </recommendedName>
</protein>
<evidence type="ECO:0000259" key="4">
    <source>
        <dbReference type="SMART" id="SM00702"/>
    </source>
</evidence>
<proteinExistence type="predicted"/>
<dbReference type="RefSeq" id="WP_171152089.1">
    <property type="nucleotide sequence ID" value="NZ_CP053189.1"/>
</dbReference>
<dbReference type="GO" id="GO:0031418">
    <property type="term" value="F:L-ascorbic acid binding"/>
    <property type="evidence" value="ECO:0007669"/>
    <property type="project" value="InterPro"/>
</dbReference>
<name>A0A6M4PGE2_9ACTN</name>
<dbReference type="InterPro" id="IPR006620">
    <property type="entry name" value="Pro_4_hyd_alph"/>
</dbReference>
<dbReference type="GO" id="GO:0051213">
    <property type="term" value="F:dioxygenase activity"/>
    <property type="evidence" value="ECO:0007669"/>
    <property type="project" value="UniProtKB-KW"/>
</dbReference>
<organism evidence="5 6">
    <name type="scientific">Streptomyces argyrophylli</name>
    <dbReference type="NCBI Taxonomy" id="2726118"/>
    <lineage>
        <taxon>Bacteria</taxon>
        <taxon>Bacillati</taxon>
        <taxon>Actinomycetota</taxon>
        <taxon>Actinomycetes</taxon>
        <taxon>Kitasatosporales</taxon>
        <taxon>Streptomycetaceae</taxon>
        <taxon>Streptomyces</taxon>
    </lineage>
</organism>
<dbReference type="AlphaFoldDB" id="A0A6M4PGE2"/>
<dbReference type="SUPFAM" id="SSF51197">
    <property type="entry name" value="Clavaminate synthase-like"/>
    <property type="match status" value="1"/>
</dbReference>
<evidence type="ECO:0000313" key="6">
    <source>
        <dbReference type="Proteomes" id="UP000502641"/>
    </source>
</evidence>
<dbReference type="Gene3D" id="2.60.120.620">
    <property type="entry name" value="q2cbj1_9rhob like domain"/>
    <property type="match status" value="1"/>
</dbReference>
<dbReference type="InterPro" id="IPR055091">
    <property type="entry name" value="WelO5-like"/>
</dbReference>
<evidence type="ECO:0000256" key="3">
    <source>
        <dbReference type="ARBA" id="ARBA00023002"/>
    </source>
</evidence>
<dbReference type="EMBL" id="CP053189">
    <property type="protein sequence ID" value="QJS09509.1"/>
    <property type="molecule type" value="Genomic_DNA"/>
</dbReference>
<dbReference type="GO" id="GO:0016705">
    <property type="term" value="F:oxidoreductase activity, acting on paired donors, with incorporation or reduction of molecular oxygen"/>
    <property type="evidence" value="ECO:0007669"/>
    <property type="project" value="InterPro"/>
</dbReference>
<dbReference type="KEGG" id="sarg:HKX69_08240"/>
<dbReference type="Pfam" id="PF22814">
    <property type="entry name" value="WelO5"/>
    <property type="match status" value="1"/>
</dbReference>
<sequence length="274" mass="30814">MSGTELRDVSTNASPIFTLFDAETVDELTRDHILRLAVGVLGAVRIRGFSSEEECADIMEGLDHREFGAYDENLIFPPIAKIGPAAYDFYGAHTLTDEYWKIADEALRLRGKLHHGSDPMDLAVERVGRAWGDEVVPARSRGRDMFAGMIREIPNGAKLHFDEIVREFPGILDETPASFLTLNWYLSMPEQGGETRVYRRRWRPVDEPFRDGYGYDEKVVEDEPVAVVRPRTGDAVIFDSRNLHAVNEIGGEGRRVSLSFFLGVTGRGPLQVWS</sequence>
<reference evidence="5 6" key="1">
    <citation type="submission" date="2020-05" db="EMBL/GenBank/DDBJ databases">
        <authorList>
            <person name="Li K."/>
        </authorList>
    </citation>
    <scope>NUCLEOTIDE SEQUENCE [LARGE SCALE GENOMIC DNA]</scope>
    <source>
        <strain evidence="6">jing01</strain>
    </source>
</reference>
<gene>
    <name evidence="5" type="ORF">HKX69_08240</name>
</gene>
<keyword evidence="3" id="KW-0560">Oxidoreductase</keyword>
<evidence type="ECO:0000313" key="5">
    <source>
        <dbReference type="EMBL" id="QJS09509.1"/>
    </source>
</evidence>
<keyword evidence="6" id="KW-1185">Reference proteome</keyword>
<evidence type="ECO:0000256" key="1">
    <source>
        <dbReference type="ARBA" id="ARBA00001961"/>
    </source>
</evidence>
<dbReference type="GO" id="GO:0005506">
    <property type="term" value="F:iron ion binding"/>
    <property type="evidence" value="ECO:0007669"/>
    <property type="project" value="InterPro"/>
</dbReference>
<dbReference type="SMART" id="SM00702">
    <property type="entry name" value="P4Hc"/>
    <property type="match status" value="1"/>
</dbReference>
<keyword evidence="2" id="KW-0223">Dioxygenase</keyword>
<comment type="cofactor">
    <cofactor evidence="1">
        <name>L-ascorbate</name>
        <dbReference type="ChEBI" id="CHEBI:38290"/>
    </cofactor>
</comment>
<accession>A0A6M4PGE2</accession>
<evidence type="ECO:0000256" key="2">
    <source>
        <dbReference type="ARBA" id="ARBA00022964"/>
    </source>
</evidence>
<feature type="domain" description="Prolyl 4-hydroxylase alpha subunit" evidence="4">
    <location>
        <begin position="41"/>
        <end position="263"/>
    </location>
</feature>